<evidence type="ECO:0000256" key="4">
    <source>
        <dbReference type="ARBA" id="ARBA00022525"/>
    </source>
</evidence>
<accession>A0AAD5QTZ1</accession>
<keyword evidence="8 13" id="KW-0862">Zinc</keyword>
<dbReference type="GO" id="GO:0005576">
    <property type="term" value="C:extracellular region"/>
    <property type="evidence" value="ECO:0007669"/>
    <property type="project" value="UniProtKB-SubCell"/>
</dbReference>
<feature type="chain" id="PRO_5042280183" description="peptidylamidoglycolate lyase" evidence="17">
    <location>
        <begin position="17"/>
        <end position="361"/>
    </location>
</feature>
<evidence type="ECO:0000256" key="15">
    <source>
        <dbReference type="PROSITE-ProRule" id="PRU00504"/>
    </source>
</evidence>
<dbReference type="PROSITE" id="PS51125">
    <property type="entry name" value="NHL"/>
    <property type="match status" value="3"/>
</dbReference>
<feature type="binding site" evidence="12">
    <location>
        <position position="84"/>
    </location>
    <ligand>
        <name>a protein</name>
        <dbReference type="ChEBI" id="CHEBI:16541"/>
    </ligand>
    <ligandPart>
        <name>C-terminal Xaa-(2S)-2-hydroxyglycine residue</name>
        <dbReference type="ChEBI" id="CHEBI:142768"/>
    </ligandPart>
</feature>
<protein>
    <recommendedName>
        <fullName evidence="3">peptidylamidoglycolate lyase</fullName>
        <ecNumber evidence="3">4.3.2.5</ecNumber>
    </recommendedName>
</protein>
<evidence type="ECO:0000256" key="14">
    <source>
        <dbReference type="PIRSR" id="PIRSR600720-3"/>
    </source>
</evidence>
<dbReference type="EMBL" id="JAHQIW010004271">
    <property type="protein sequence ID" value="KAJ1361780.1"/>
    <property type="molecule type" value="Genomic_DNA"/>
</dbReference>
<evidence type="ECO:0000256" key="10">
    <source>
        <dbReference type="ARBA" id="ARBA00023180"/>
    </source>
</evidence>
<feature type="binding site" evidence="12">
    <location>
        <position position="201"/>
    </location>
    <ligand>
        <name>a protein</name>
        <dbReference type="ChEBI" id="CHEBI:16541"/>
    </ligand>
    <ligandPart>
        <name>C-terminal Xaa-(2S)-2-hydroxyglycine residue</name>
        <dbReference type="ChEBI" id="CHEBI:142768"/>
    </ligandPart>
</feature>
<evidence type="ECO:0000256" key="5">
    <source>
        <dbReference type="ARBA" id="ARBA00022723"/>
    </source>
</evidence>
<feature type="binding site" evidence="13">
    <location>
        <position position="332"/>
    </location>
    <ligand>
        <name>Zn(2+)</name>
        <dbReference type="ChEBI" id="CHEBI:29105"/>
        <note>catalytic</note>
    </ligand>
</feature>
<comment type="catalytic activity">
    <reaction evidence="1">
        <text>a [peptide]-C-terminal (2S)-2-hydroxyglycine = a [peptide]-C-terminal amide + glyoxylate</text>
        <dbReference type="Rhea" id="RHEA:20924"/>
        <dbReference type="Rhea" id="RHEA-COMP:13485"/>
        <dbReference type="Rhea" id="RHEA-COMP:15321"/>
        <dbReference type="ChEBI" id="CHEBI:36655"/>
        <dbReference type="ChEBI" id="CHEBI:137001"/>
        <dbReference type="ChEBI" id="CHEBI:142768"/>
        <dbReference type="EC" id="4.3.2.5"/>
    </reaction>
</comment>
<dbReference type="PRINTS" id="PR00790">
    <property type="entry name" value="PAMONOXGNASE"/>
</dbReference>
<feature type="repeat" description="NHL" evidence="15">
    <location>
        <begin position="168"/>
        <end position="212"/>
    </location>
</feature>
<feature type="repeat" description="NHL" evidence="15">
    <location>
        <begin position="225"/>
        <end position="262"/>
    </location>
</feature>
<dbReference type="SUPFAM" id="SSF63829">
    <property type="entry name" value="Calcium-dependent phosphotriesterase"/>
    <property type="match status" value="1"/>
</dbReference>
<proteinExistence type="predicted"/>
<feature type="binding site" evidence="13">
    <location>
        <position position="135"/>
    </location>
    <ligand>
        <name>Zn(2+)</name>
        <dbReference type="ChEBI" id="CHEBI:29105"/>
        <note>catalytic</note>
    </ligand>
</feature>
<dbReference type="GO" id="GO:0004598">
    <property type="term" value="F:peptidylamidoglycolate lyase activity"/>
    <property type="evidence" value="ECO:0007669"/>
    <property type="project" value="UniProtKB-EC"/>
</dbReference>
<keyword evidence="10" id="KW-0325">Glycoprotein</keyword>
<keyword evidence="6 17" id="KW-0732">Signal</keyword>
<dbReference type="AlphaFoldDB" id="A0AAD5QTZ1"/>
<feature type="binding site" evidence="13">
    <location>
        <position position="71"/>
    </location>
    <ligand>
        <name>Ca(2+)</name>
        <dbReference type="ChEBI" id="CHEBI:29108"/>
        <note>structural</note>
    </ligand>
</feature>
<feature type="signal peptide" evidence="17">
    <location>
        <begin position="1"/>
        <end position="16"/>
    </location>
</feature>
<evidence type="ECO:0000256" key="7">
    <source>
        <dbReference type="ARBA" id="ARBA00022737"/>
    </source>
</evidence>
<dbReference type="CDD" id="cd14958">
    <property type="entry name" value="NHL_PAL_like"/>
    <property type="match status" value="1"/>
</dbReference>
<keyword evidence="5 13" id="KW-0479">Metal-binding</keyword>
<feature type="binding site" evidence="13">
    <location>
        <position position="235"/>
    </location>
    <ligand>
        <name>Zn(2+)</name>
        <dbReference type="ChEBI" id="CHEBI:29105"/>
        <note>catalytic</note>
    </ligand>
</feature>
<comment type="caution">
    <text evidence="18">The sequence shown here is derived from an EMBL/GenBank/DDBJ whole genome shotgun (WGS) entry which is preliminary data.</text>
</comment>
<dbReference type="PANTHER" id="PTHR10680">
    <property type="entry name" value="PEPTIDYL-GLYCINE ALPHA-AMIDATING MONOOXYGENASE"/>
    <property type="match status" value="1"/>
</dbReference>
<evidence type="ECO:0000256" key="16">
    <source>
        <dbReference type="SAM" id="MobiDB-lite"/>
    </source>
</evidence>
<feature type="region of interest" description="Disordered" evidence="16">
    <location>
        <begin position="38"/>
        <end position="57"/>
    </location>
</feature>
<keyword evidence="4" id="KW-0964">Secreted</keyword>
<feature type="binding site" evidence="13">
    <location>
        <position position="137"/>
    </location>
    <ligand>
        <name>Ca(2+)</name>
        <dbReference type="ChEBI" id="CHEBI:29108"/>
        <note>structural</note>
    </ligand>
</feature>
<keyword evidence="13" id="KW-0106">Calcium</keyword>
<dbReference type="InterPro" id="IPR001258">
    <property type="entry name" value="NHL_repeat"/>
</dbReference>
<feature type="compositionally biased region" description="Acidic residues" evidence="16">
    <location>
        <begin position="38"/>
        <end position="53"/>
    </location>
</feature>
<evidence type="ECO:0000256" key="12">
    <source>
        <dbReference type="PIRSR" id="PIRSR600720-1"/>
    </source>
</evidence>
<comment type="subcellular location">
    <subcellularLocation>
        <location evidence="2">Secreted</location>
    </subcellularLocation>
</comment>
<evidence type="ECO:0000256" key="8">
    <source>
        <dbReference type="ARBA" id="ARBA00022833"/>
    </source>
</evidence>
<evidence type="ECO:0000256" key="3">
    <source>
        <dbReference type="ARBA" id="ARBA00012343"/>
    </source>
</evidence>
<dbReference type="InterPro" id="IPR000720">
    <property type="entry name" value="PHM/PAL"/>
</dbReference>
<dbReference type="EC" id="4.3.2.5" evidence="3"/>
<feature type="disulfide bond" evidence="14">
    <location>
        <begin position="247"/>
        <end position="258"/>
    </location>
</feature>
<evidence type="ECO:0000256" key="1">
    <source>
        <dbReference type="ARBA" id="ARBA00000686"/>
    </source>
</evidence>
<evidence type="ECO:0000256" key="17">
    <source>
        <dbReference type="SAM" id="SignalP"/>
    </source>
</evidence>
<evidence type="ECO:0000256" key="6">
    <source>
        <dbReference type="ARBA" id="ARBA00022729"/>
    </source>
</evidence>
<keyword evidence="7" id="KW-0677">Repeat</keyword>
<dbReference type="Proteomes" id="UP001196413">
    <property type="component" value="Unassembled WGS sequence"/>
</dbReference>
<keyword evidence="9 14" id="KW-1015">Disulfide bond</keyword>
<dbReference type="InterPro" id="IPR011042">
    <property type="entry name" value="6-blade_b-propeller_TolB-like"/>
</dbReference>
<gene>
    <name evidence="18" type="ORF">KIN20_021117</name>
</gene>
<dbReference type="GO" id="GO:0046872">
    <property type="term" value="F:metal ion binding"/>
    <property type="evidence" value="ECO:0007669"/>
    <property type="project" value="UniProtKB-KW"/>
</dbReference>
<dbReference type="GO" id="GO:0016020">
    <property type="term" value="C:membrane"/>
    <property type="evidence" value="ECO:0007669"/>
    <property type="project" value="InterPro"/>
</dbReference>
<comment type="cofactor">
    <cofactor evidence="13">
        <name>Zn(2+)</name>
        <dbReference type="ChEBI" id="CHEBI:29105"/>
    </cofactor>
    <text evidence="13">Binds one Zn(2+) ion per subunit.</text>
</comment>
<evidence type="ECO:0000256" key="13">
    <source>
        <dbReference type="PIRSR" id="PIRSR600720-2"/>
    </source>
</evidence>
<feature type="binding site" evidence="12">
    <location>
        <position position="251"/>
    </location>
    <ligand>
        <name>a protein</name>
        <dbReference type="ChEBI" id="CHEBI:16541"/>
    </ligand>
    <ligandPart>
        <name>C-terminal Xaa-(2S)-2-hydroxyglycine residue</name>
        <dbReference type="ChEBI" id="CHEBI:142768"/>
    </ligandPart>
</feature>
<organism evidence="18 19">
    <name type="scientific">Parelaphostrongylus tenuis</name>
    <name type="common">Meningeal worm</name>
    <dbReference type="NCBI Taxonomy" id="148309"/>
    <lineage>
        <taxon>Eukaryota</taxon>
        <taxon>Metazoa</taxon>
        <taxon>Ecdysozoa</taxon>
        <taxon>Nematoda</taxon>
        <taxon>Chromadorea</taxon>
        <taxon>Rhabditida</taxon>
        <taxon>Rhabditina</taxon>
        <taxon>Rhabditomorpha</taxon>
        <taxon>Strongyloidea</taxon>
        <taxon>Metastrongylidae</taxon>
        <taxon>Parelaphostrongylus</taxon>
    </lineage>
</organism>
<sequence>MTGIPLLLSLLAFTYAAPGPPILDNGLQFYNLQGGEELPIDDDLPQEDEESEQSEASILPTSKVLGEIPGLAMDLKGRLVAFHRANREWNEKSFDEKGVFSKKLGPIKNFTIAVIDTSTGKVIEEHGKDMFYMPHGLTIDHKGNYWVTDVGSHQVHKLDSSFSPTLTLGEKLVPGEDNHHFCMPTDVAVAKNGYFFVADGYCNSRVLKFDPTGKHVSTFGAAVDGVGPSEFVIPHSLALIEDMNLICVADRENERVQCFSAGLAEGHRTIPAGIPITSAEQIGRVYAIREKKHYLVGVTGRDEEDQIPSQLFVMDMISGKADTFIKGIENPHSLAISDEGTVYISQMHPNQIIQISLPDQA</sequence>
<keyword evidence="11" id="KW-0456">Lyase</keyword>
<evidence type="ECO:0000256" key="9">
    <source>
        <dbReference type="ARBA" id="ARBA00023157"/>
    </source>
</evidence>
<evidence type="ECO:0000256" key="2">
    <source>
        <dbReference type="ARBA" id="ARBA00004613"/>
    </source>
</evidence>
<reference evidence="18" key="1">
    <citation type="submission" date="2021-06" db="EMBL/GenBank/DDBJ databases">
        <title>Parelaphostrongylus tenuis whole genome reference sequence.</title>
        <authorList>
            <person name="Garwood T.J."/>
            <person name="Larsen P.A."/>
            <person name="Fountain-Jones N.M."/>
            <person name="Garbe J.R."/>
            <person name="Macchietto M.G."/>
            <person name="Kania S.A."/>
            <person name="Gerhold R.W."/>
            <person name="Richards J.E."/>
            <person name="Wolf T.M."/>
        </authorList>
    </citation>
    <scope>NUCLEOTIDE SEQUENCE</scope>
    <source>
        <strain evidence="18">MNPRO001-30</strain>
        <tissue evidence="18">Meninges</tissue>
    </source>
</reference>
<feature type="repeat" description="NHL" evidence="15">
    <location>
        <begin position="120"/>
        <end position="161"/>
    </location>
</feature>
<dbReference type="PANTHER" id="PTHR10680:SF36">
    <property type="entry name" value="PEPTIDYL-ALPHA-HYDROXYGLYCINE ALPHA-AMIDATING LYASE 1"/>
    <property type="match status" value="1"/>
</dbReference>
<feature type="disulfide bond" evidence="14">
    <location>
        <begin position="182"/>
        <end position="202"/>
    </location>
</feature>
<name>A0AAD5QTZ1_PARTN</name>
<evidence type="ECO:0000313" key="19">
    <source>
        <dbReference type="Proteomes" id="UP001196413"/>
    </source>
</evidence>
<dbReference type="Gene3D" id="2.120.10.30">
    <property type="entry name" value="TolB, C-terminal domain"/>
    <property type="match status" value="1"/>
</dbReference>
<evidence type="ECO:0000256" key="11">
    <source>
        <dbReference type="ARBA" id="ARBA00023239"/>
    </source>
</evidence>
<evidence type="ECO:0000313" key="18">
    <source>
        <dbReference type="EMBL" id="KAJ1361780.1"/>
    </source>
</evidence>
<dbReference type="FunFam" id="2.120.10.30:FF:000083">
    <property type="entry name" value="Peptidyl-glycine alpha-amidating monooxygenase B"/>
    <property type="match status" value="1"/>
</dbReference>
<dbReference type="GO" id="GO:0006518">
    <property type="term" value="P:peptide metabolic process"/>
    <property type="evidence" value="ECO:0007669"/>
    <property type="project" value="InterPro"/>
</dbReference>
<keyword evidence="19" id="KW-1185">Reference proteome</keyword>
<dbReference type="Pfam" id="PF01436">
    <property type="entry name" value="NHL"/>
    <property type="match status" value="3"/>
</dbReference>